<dbReference type="InterPro" id="IPR023214">
    <property type="entry name" value="HAD_sf"/>
</dbReference>
<dbReference type="AlphaFoldDB" id="A0A9D1F7W3"/>
<dbReference type="PANTHER" id="PTHR43520:SF8">
    <property type="entry name" value="P-TYPE CU(+) TRANSPORTER"/>
    <property type="match status" value="1"/>
</dbReference>
<comment type="catalytic activity">
    <reaction evidence="20">
        <text>Cu(+)(in) + ATP + H2O = Cu(+)(out) + ADP + phosphate + H(+)</text>
        <dbReference type="Rhea" id="RHEA:25792"/>
        <dbReference type="ChEBI" id="CHEBI:15377"/>
        <dbReference type="ChEBI" id="CHEBI:15378"/>
        <dbReference type="ChEBI" id="CHEBI:30616"/>
        <dbReference type="ChEBI" id="CHEBI:43474"/>
        <dbReference type="ChEBI" id="CHEBI:49552"/>
        <dbReference type="ChEBI" id="CHEBI:456216"/>
        <dbReference type="EC" id="7.2.2.8"/>
    </reaction>
</comment>
<dbReference type="GO" id="GO:0005886">
    <property type="term" value="C:plasma membrane"/>
    <property type="evidence" value="ECO:0007669"/>
    <property type="project" value="UniProtKB-SubCell"/>
</dbReference>
<dbReference type="InterPro" id="IPR036163">
    <property type="entry name" value="HMA_dom_sf"/>
</dbReference>
<dbReference type="GO" id="GO:0005524">
    <property type="term" value="F:ATP binding"/>
    <property type="evidence" value="ECO:0007669"/>
    <property type="project" value="UniProtKB-UniRule"/>
</dbReference>
<evidence type="ECO:0000256" key="2">
    <source>
        <dbReference type="ARBA" id="ARBA00006024"/>
    </source>
</evidence>
<feature type="transmembrane region" description="Helical" evidence="21">
    <location>
        <begin position="725"/>
        <end position="744"/>
    </location>
</feature>
<evidence type="ECO:0000313" key="24">
    <source>
        <dbReference type="Proteomes" id="UP000886741"/>
    </source>
</evidence>
<dbReference type="SUPFAM" id="SSF55008">
    <property type="entry name" value="HMA, heavy metal-associated domain"/>
    <property type="match status" value="2"/>
</dbReference>
<feature type="domain" description="HMA" evidence="22">
    <location>
        <begin position="2"/>
        <end position="65"/>
    </location>
</feature>
<dbReference type="GO" id="GO:0005507">
    <property type="term" value="F:copper ion binding"/>
    <property type="evidence" value="ECO:0007669"/>
    <property type="project" value="InterPro"/>
</dbReference>
<keyword evidence="9 21" id="KW-0547">Nucleotide-binding</keyword>
<evidence type="ECO:0000256" key="8">
    <source>
        <dbReference type="ARBA" id="ARBA00022737"/>
    </source>
</evidence>
<comment type="caution">
    <text evidence="23">The sequence shown here is derived from an EMBL/GenBank/DDBJ whole genome shotgun (WGS) entry which is preliminary data.</text>
</comment>
<dbReference type="Pfam" id="PF00403">
    <property type="entry name" value="HMA"/>
    <property type="match status" value="2"/>
</dbReference>
<dbReference type="NCBIfam" id="TIGR01494">
    <property type="entry name" value="ATPase_P-type"/>
    <property type="match status" value="1"/>
</dbReference>
<dbReference type="InterPro" id="IPR006122">
    <property type="entry name" value="HMA_Cu_ion-bd"/>
</dbReference>
<dbReference type="InterPro" id="IPR023299">
    <property type="entry name" value="ATPase_P-typ_cyto_dom_N"/>
</dbReference>
<dbReference type="SUPFAM" id="SSF81665">
    <property type="entry name" value="Calcium ATPase, transmembrane domain M"/>
    <property type="match status" value="1"/>
</dbReference>
<evidence type="ECO:0000256" key="21">
    <source>
        <dbReference type="RuleBase" id="RU362081"/>
    </source>
</evidence>
<dbReference type="PRINTS" id="PR00119">
    <property type="entry name" value="CATATPASE"/>
</dbReference>
<dbReference type="InterPro" id="IPR036412">
    <property type="entry name" value="HAD-like_sf"/>
</dbReference>
<dbReference type="InterPro" id="IPR059000">
    <property type="entry name" value="ATPase_P-type_domA"/>
</dbReference>
<dbReference type="InterPro" id="IPR023298">
    <property type="entry name" value="ATPase_P-typ_TM_dom_sf"/>
</dbReference>
<keyword evidence="12" id="KW-0460">Magnesium</keyword>
<dbReference type="EMBL" id="DVJJ01000021">
    <property type="protein sequence ID" value="HIS63995.1"/>
    <property type="molecule type" value="Genomic_DNA"/>
</dbReference>
<evidence type="ECO:0000256" key="18">
    <source>
        <dbReference type="ARBA" id="ARBA00029719"/>
    </source>
</evidence>
<feature type="domain" description="HMA" evidence="22">
    <location>
        <begin position="772"/>
        <end position="836"/>
    </location>
</feature>
<organism evidence="23 24">
    <name type="scientific">Candidatus Avoscillospira avistercoris</name>
    <dbReference type="NCBI Taxonomy" id="2840707"/>
    <lineage>
        <taxon>Bacteria</taxon>
        <taxon>Bacillati</taxon>
        <taxon>Bacillota</taxon>
        <taxon>Clostridia</taxon>
        <taxon>Eubacteriales</taxon>
        <taxon>Oscillospiraceae</taxon>
        <taxon>Oscillospiraceae incertae sedis</taxon>
        <taxon>Candidatus Avoscillospira</taxon>
    </lineage>
</organism>
<dbReference type="PROSITE" id="PS01047">
    <property type="entry name" value="HMA_1"/>
    <property type="match status" value="1"/>
</dbReference>
<dbReference type="InterPro" id="IPR027256">
    <property type="entry name" value="P-typ_ATPase_IB"/>
</dbReference>
<feature type="transmembrane region" description="Helical" evidence="21">
    <location>
        <begin position="164"/>
        <end position="184"/>
    </location>
</feature>
<dbReference type="GO" id="GO:0055070">
    <property type="term" value="P:copper ion homeostasis"/>
    <property type="evidence" value="ECO:0007669"/>
    <property type="project" value="TreeGrafter"/>
</dbReference>
<dbReference type="InterPro" id="IPR008250">
    <property type="entry name" value="ATPase_P-typ_transduc_dom_A_sf"/>
</dbReference>
<evidence type="ECO:0000256" key="11">
    <source>
        <dbReference type="ARBA" id="ARBA00022840"/>
    </source>
</evidence>
<dbReference type="SFLD" id="SFLDF00027">
    <property type="entry name" value="p-type_atpase"/>
    <property type="match status" value="1"/>
</dbReference>
<dbReference type="NCBIfam" id="TIGR00003">
    <property type="entry name" value="copper ion binding protein"/>
    <property type="match status" value="2"/>
</dbReference>
<dbReference type="Gene3D" id="3.30.70.100">
    <property type="match status" value="2"/>
</dbReference>
<dbReference type="Gene3D" id="2.70.150.10">
    <property type="entry name" value="Calcium-transporting ATPase, cytoplasmic transduction domain A"/>
    <property type="match status" value="1"/>
</dbReference>
<dbReference type="NCBIfam" id="TIGR01525">
    <property type="entry name" value="ATPase-IB_hvy"/>
    <property type="match status" value="1"/>
</dbReference>
<dbReference type="GO" id="GO:0043682">
    <property type="term" value="F:P-type divalent copper transporter activity"/>
    <property type="evidence" value="ECO:0007669"/>
    <property type="project" value="TreeGrafter"/>
</dbReference>
<dbReference type="Proteomes" id="UP000886741">
    <property type="component" value="Unassembled WGS sequence"/>
</dbReference>
<evidence type="ECO:0000256" key="3">
    <source>
        <dbReference type="ARBA" id="ARBA00012517"/>
    </source>
</evidence>
<feature type="transmembrane region" description="Helical" evidence="21">
    <location>
        <begin position="204"/>
        <end position="221"/>
    </location>
</feature>
<keyword evidence="10" id="KW-0187">Copper transport</keyword>
<dbReference type="GO" id="GO:0016887">
    <property type="term" value="F:ATP hydrolysis activity"/>
    <property type="evidence" value="ECO:0007669"/>
    <property type="project" value="InterPro"/>
</dbReference>
<keyword evidence="15" id="KW-0186">Copper</keyword>
<evidence type="ECO:0000256" key="4">
    <source>
        <dbReference type="ARBA" id="ARBA00015102"/>
    </source>
</evidence>
<dbReference type="InterPro" id="IPR017969">
    <property type="entry name" value="Heavy-metal-associated_CS"/>
</dbReference>
<evidence type="ECO:0000256" key="7">
    <source>
        <dbReference type="ARBA" id="ARBA00022723"/>
    </source>
</evidence>
<sequence length="836" mass="87620">MQKEKFTVTGMTCAACSAHVEKAVKQVPGVCSVNVNLLGGSMVVEHDGDSQPIIDAVVKAGYGASLPQTNAAAPTAPARPNNDAELKSMKQRLVWSVVFMVPLFYLSMGHMMGWPLPHIFHGTENALIFALTAFLLTLPPLIINQKYFRVGFKALWNRSPNMDSLIAVGASAAVVYGIAALYAIGYGLGHGRIDLVEKYTMELYFESAAMIVTLITVGKFLETRSKGRTGQAIARLLDLSPKTATVLRDSGEVEIPVEQVQLGDLLLVRPGKAMPVDGVVVEGQSAVDQSALTGESIPVDKGPGDTVISASVNGSGVLTVRATRVGQDTTLAQMVRLVEDAAGSKAPIARLADKVAGVFVPVVMGISLITAIVWLVTGHSIGQALTSAVAVLVISCPCALGLATPVAIMVGTGKGAEHGILIKSAEALETLRDVDTIVLDKTGTVTEGKPKVTDVLPLSNFSETALLQAAASVEYPSEHPLGAAIVAEAERRGLPRSPVTDFAAVHGKGVRATLDGTPWAAGNRAFLKELSLDDSAVAAQSDALAEAGKTPLYFVRDGQLVGIIAVADTVKDTSAAAMEGFSKLGLSVVLLTGDNERTAKAIGRQLGLDNVIAEVLPTDKERHVARLQQEGHKVAMVGDGINDAPALARADVGLAIGAGADIAMESADIVLMKSNLTDAVTAVELSRVTIRNIKENLFWAFFYNVICIPVAAGVLYPLFHLQLSPMFAAAAMSLSSVCVVTNALRLRSFRPSLQTIPQPIPQASVRRNETMQELTITVNGMMCGHCAARVEKAATDAGASAAKVDLDAKTVTCTVSDAALEGAIRTAITEAGYEVA</sequence>
<keyword evidence="16" id="KW-0406">Ion transport</keyword>
<dbReference type="InterPro" id="IPR044492">
    <property type="entry name" value="P_typ_ATPase_HD_dom"/>
</dbReference>
<evidence type="ECO:0000256" key="16">
    <source>
        <dbReference type="ARBA" id="ARBA00023065"/>
    </source>
</evidence>
<feature type="transmembrane region" description="Helical" evidence="21">
    <location>
        <begin position="388"/>
        <end position="410"/>
    </location>
</feature>
<dbReference type="SUPFAM" id="SSF81653">
    <property type="entry name" value="Calcium ATPase, transduction domain A"/>
    <property type="match status" value="1"/>
</dbReference>
<comment type="subcellular location">
    <subcellularLocation>
        <location evidence="1">Cell membrane</location>
        <topology evidence="1">Multi-pass membrane protein</topology>
    </subcellularLocation>
</comment>
<keyword evidence="5" id="KW-0813">Transport</keyword>
<dbReference type="CDD" id="cd02094">
    <property type="entry name" value="P-type_ATPase_Cu-like"/>
    <property type="match status" value="1"/>
</dbReference>
<evidence type="ECO:0000256" key="9">
    <source>
        <dbReference type="ARBA" id="ARBA00022741"/>
    </source>
</evidence>
<feature type="transmembrane region" description="Helical" evidence="21">
    <location>
        <begin position="355"/>
        <end position="376"/>
    </location>
</feature>
<evidence type="ECO:0000256" key="17">
    <source>
        <dbReference type="ARBA" id="ARBA00023136"/>
    </source>
</evidence>
<keyword evidence="14 21" id="KW-1133">Transmembrane helix</keyword>
<dbReference type="SFLD" id="SFLDS00003">
    <property type="entry name" value="Haloacid_Dehalogenase"/>
    <property type="match status" value="1"/>
</dbReference>
<dbReference type="EC" id="7.2.2.8" evidence="3"/>
<dbReference type="NCBIfam" id="TIGR01511">
    <property type="entry name" value="ATPase-IB1_Cu"/>
    <property type="match status" value="1"/>
</dbReference>
<evidence type="ECO:0000256" key="15">
    <source>
        <dbReference type="ARBA" id="ARBA00023008"/>
    </source>
</evidence>
<evidence type="ECO:0000256" key="13">
    <source>
        <dbReference type="ARBA" id="ARBA00022967"/>
    </source>
</evidence>
<keyword evidence="6 21" id="KW-0812">Transmembrane</keyword>
<name>A0A9D1F7W3_9FIRM</name>
<dbReference type="CDD" id="cd00371">
    <property type="entry name" value="HMA"/>
    <property type="match status" value="2"/>
</dbReference>
<dbReference type="InterPro" id="IPR006121">
    <property type="entry name" value="HMA_dom"/>
</dbReference>
<gene>
    <name evidence="23" type="ORF">IAA83_01315</name>
</gene>
<dbReference type="InterPro" id="IPR001757">
    <property type="entry name" value="P_typ_ATPase"/>
</dbReference>
<keyword evidence="17 21" id="KW-0472">Membrane</keyword>
<dbReference type="PRINTS" id="PR00943">
    <property type="entry name" value="CUATPASE"/>
</dbReference>
<feature type="transmembrane region" description="Helical" evidence="21">
    <location>
        <begin position="126"/>
        <end position="143"/>
    </location>
</feature>
<dbReference type="FunFam" id="2.70.150.10:FF:000002">
    <property type="entry name" value="Copper-transporting ATPase 1, putative"/>
    <property type="match status" value="1"/>
</dbReference>
<evidence type="ECO:0000313" key="23">
    <source>
        <dbReference type="EMBL" id="HIS63995.1"/>
    </source>
</evidence>
<proteinExistence type="inferred from homology"/>
<evidence type="ECO:0000256" key="14">
    <source>
        <dbReference type="ARBA" id="ARBA00022989"/>
    </source>
</evidence>
<evidence type="ECO:0000256" key="10">
    <source>
        <dbReference type="ARBA" id="ARBA00022796"/>
    </source>
</evidence>
<reference evidence="23" key="2">
    <citation type="journal article" date="2021" name="PeerJ">
        <title>Extensive microbial diversity within the chicken gut microbiome revealed by metagenomics and culture.</title>
        <authorList>
            <person name="Gilroy R."/>
            <person name="Ravi A."/>
            <person name="Getino M."/>
            <person name="Pursley I."/>
            <person name="Horton D.L."/>
            <person name="Alikhan N.F."/>
            <person name="Baker D."/>
            <person name="Gharbi K."/>
            <person name="Hall N."/>
            <person name="Watson M."/>
            <person name="Adriaenssens E.M."/>
            <person name="Foster-Nyarko E."/>
            <person name="Jarju S."/>
            <person name="Secka A."/>
            <person name="Antonio M."/>
            <person name="Oren A."/>
            <person name="Chaudhuri R.R."/>
            <person name="La Ragione R."/>
            <person name="Hildebrand F."/>
            <person name="Pallen M.J."/>
        </authorList>
    </citation>
    <scope>NUCLEOTIDE SEQUENCE</scope>
    <source>
        <strain evidence="23">ChiBcec16-1751</strain>
    </source>
</reference>
<evidence type="ECO:0000259" key="22">
    <source>
        <dbReference type="PROSITE" id="PS50846"/>
    </source>
</evidence>
<dbReference type="PROSITE" id="PS50846">
    <property type="entry name" value="HMA_2"/>
    <property type="match status" value="2"/>
</dbReference>
<keyword evidence="21" id="KW-1003">Cell membrane</keyword>
<dbReference type="InterPro" id="IPR018303">
    <property type="entry name" value="ATPase_P-typ_P_site"/>
</dbReference>
<dbReference type="Gene3D" id="3.40.50.1000">
    <property type="entry name" value="HAD superfamily/HAD-like"/>
    <property type="match status" value="1"/>
</dbReference>
<dbReference type="GO" id="GO:0140581">
    <property type="term" value="F:P-type monovalent copper transporter activity"/>
    <property type="evidence" value="ECO:0007669"/>
    <property type="project" value="UniProtKB-EC"/>
</dbReference>
<dbReference type="Pfam" id="PF00702">
    <property type="entry name" value="Hydrolase"/>
    <property type="match status" value="1"/>
</dbReference>
<feature type="transmembrane region" description="Helical" evidence="21">
    <location>
        <begin position="697"/>
        <end position="719"/>
    </location>
</feature>
<evidence type="ECO:0000256" key="19">
    <source>
        <dbReference type="ARBA" id="ARBA00033239"/>
    </source>
</evidence>
<feature type="transmembrane region" description="Helical" evidence="21">
    <location>
        <begin position="93"/>
        <end position="114"/>
    </location>
</feature>
<evidence type="ECO:0000256" key="1">
    <source>
        <dbReference type="ARBA" id="ARBA00004651"/>
    </source>
</evidence>
<comment type="similarity">
    <text evidence="2 21">Belongs to the cation transport ATPase (P-type) (TC 3.A.3) family. Type IB subfamily.</text>
</comment>
<dbReference type="SUPFAM" id="SSF56784">
    <property type="entry name" value="HAD-like"/>
    <property type="match status" value="1"/>
</dbReference>
<dbReference type="Gene3D" id="3.40.1110.10">
    <property type="entry name" value="Calcium-transporting ATPase, cytoplasmic domain N"/>
    <property type="match status" value="1"/>
</dbReference>
<dbReference type="PROSITE" id="PS00154">
    <property type="entry name" value="ATPASE_E1_E2"/>
    <property type="match status" value="1"/>
</dbReference>
<dbReference type="Pfam" id="PF00122">
    <property type="entry name" value="E1-E2_ATPase"/>
    <property type="match status" value="1"/>
</dbReference>
<keyword evidence="7 21" id="KW-0479">Metal-binding</keyword>
<keyword evidence="11 21" id="KW-0067">ATP-binding</keyword>
<accession>A0A9D1F7W3</accession>
<reference evidence="23" key="1">
    <citation type="submission" date="2020-10" db="EMBL/GenBank/DDBJ databases">
        <authorList>
            <person name="Gilroy R."/>
        </authorList>
    </citation>
    <scope>NUCLEOTIDE SEQUENCE</scope>
    <source>
        <strain evidence="23">ChiBcec16-1751</strain>
    </source>
</reference>
<dbReference type="FunFam" id="3.30.70.100:FF:000001">
    <property type="entry name" value="ATPase copper transporting beta"/>
    <property type="match status" value="1"/>
</dbReference>
<evidence type="ECO:0000256" key="12">
    <source>
        <dbReference type="ARBA" id="ARBA00022842"/>
    </source>
</evidence>
<keyword evidence="13" id="KW-1278">Translocase</keyword>
<evidence type="ECO:0000256" key="20">
    <source>
        <dbReference type="ARBA" id="ARBA00049289"/>
    </source>
</evidence>
<dbReference type="SFLD" id="SFLDG00002">
    <property type="entry name" value="C1.7:_P-type_atpase_like"/>
    <property type="match status" value="1"/>
</dbReference>
<evidence type="ECO:0000256" key="6">
    <source>
        <dbReference type="ARBA" id="ARBA00022692"/>
    </source>
</evidence>
<protein>
    <recommendedName>
        <fullName evidence="4">Copper-exporting P-type ATPase</fullName>
        <ecNumber evidence="3">7.2.2.8</ecNumber>
    </recommendedName>
    <alternativeName>
        <fullName evidence="18">Copper-exporting P-type ATPase A</fullName>
    </alternativeName>
    <alternativeName>
        <fullName evidence="19">Cu(+)-exporting ATPase</fullName>
    </alternativeName>
</protein>
<dbReference type="PANTHER" id="PTHR43520">
    <property type="entry name" value="ATP7, ISOFORM B"/>
    <property type="match status" value="1"/>
</dbReference>
<evidence type="ECO:0000256" key="5">
    <source>
        <dbReference type="ARBA" id="ARBA00022448"/>
    </source>
</evidence>
<keyword evidence="8" id="KW-0677">Repeat</keyword>